<dbReference type="GO" id="GO:0016491">
    <property type="term" value="F:oxidoreductase activity"/>
    <property type="evidence" value="ECO:0007669"/>
    <property type="project" value="UniProtKB-KW"/>
</dbReference>
<accession>A0A9P6G7Z0</accession>
<protein>
    <submittedName>
        <fullName evidence="6">Bifunctional solanapyrone synthase 4</fullName>
    </submittedName>
</protein>
<keyword evidence="2" id="KW-0285">Flavoprotein</keyword>
<dbReference type="OrthoDB" id="2151789at2759"/>
<feature type="domain" description="FAD-binding PCMH-type" evidence="5">
    <location>
        <begin position="21"/>
        <end position="197"/>
    </location>
</feature>
<sequence length="457" mass="49533">MHGPGSDVYKAETEAMWSQAAWLRPSAVFVPSSPQQLTDAVPMMARNNVPFSIRSGGHMPVPGHASVDGDGVLIGTTRLTGLRLVPLPNEFEVPYLAAGAAHTWKDIYEYLAPHDLTAVGGRVLGVGSSLILGGGISFLSGKYGFAANNVVNFEVLLASGEIVSANHRSHPDLFWALKGGSNNFGIVLRYDIKVYAEEKVWGGAVTWGPEHTQAALGAQTEFMSRKTGPNDPIAAIMSNMEIDASGTLTTGAMLVSSEHDTRSMERFKEIPALFSNLSHQKFLSLVAPTSVYSARDKRTLFRSTSLKIGNRTMDLVHDCLVATTKRILANVRCSVGTGVQPITTSLLEASRSSGGDALDLDPGKGAFSVILLYAYWERPEDDAILGTWARQLEAVIDQQALAEGLHHPFKFLNDAGVGQSPFETYGYGKSLPRLREISKRYDPDQVFQRLVPGFKLQ</sequence>
<dbReference type="Gene3D" id="3.40.462.20">
    <property type="match status" value="1"/>
</dbReference>
<dbReference type="InterPro" id="IPR036318">
    <property type="entry name" value="FAD-bd_PCMH-like_sf"/>
</dbReference>
<name>A0A9P6G7Z0_9PLEO</name>
<dbReference type="InterPro" id="IPR006094">
    <property type="entry name" value="Oxid_FAD_bind_N"/>
</dbReference>
<dbReference type="EMBL" id="WJXW01000016">
    <property type="protein sequence ID" value="KAF9729394.1"/>
    <property type="molecule type" value="Genomic_DNA"/>
</dbReference>
<dbReference type="InterPro" id="IPR016166">
    <property type="entry name" value="FAD-bd_PCMH"/>
</dbReference>
<evidence type="ECO:0000256" key="1">
    <source>
        <dbReference type="ARBA" id="ARBA00005466"/>
    </source>
</evidence>
<evidence type="ECO:0000256" key="2">
    <source>
        <dbReference type="ARBA" id="ARBA00022630"/>
    </source>
</evidence>
<evidence type="ECO:0000313" key="6">
    <source>
        <dbReference type="EMBL" id="KAF9729394.1"/>
    </source>
</evidence>
<dbReference type="Proteomes" id="UP000756921">
    <property type="component" value="Unassembled WGS sequence"/>
</dbReference>
<dbReference type="PANTHER" id="PTHR42973">
    <property type="entry name" value="BINDING OXIDOREDUCTASE, PUTATIVE (AFU_ORTHOLOGUE AFUA_1G17690)-RELATED"/>
    <property type="match status" value="1"/>
</dbReference>
<gene>
    <name evidence="6" type="ORF">PMIN01_12258</name>
</gene>
<dbReference type="Pfam" id="PF01565">
    <property type="entry name" value="FAD_binding_4"/>
    <property type="match status" value="1"/>
</dbReference>
<comment type="caution">
    <text evidence="6">The sequence shown here is derived from an EMBL/GenBank/DDBJ whole genome shotgun (WGS) entry which is preliminary data.</text>
</comment>
<dbReference type="InterPro" id="IPR016169">
    <property type="entry name" value="FAD-bd_PCMH_sub2"/>
</dbReference>
<keyword evidence="7" id="KW-1185">Reference proteome</keyword>
<dbReference type="AlphaFoldDB" id="A0A9P6G7Z0"/>
<dbReference type="PANTHER" id="PTHR42973:SF13">
    <property type="entry name" value="FAD-BINDING PCMH-TYPE DOMAIN-CONTAINING PROTEIN"/>
    <property type="match status" value="1"/>
</dbReference>
<keyword evidence="4" id="KW-0560">Oxidoreductase</keyword>
<dbReference type="SUPFAM" id="SSF56176">
    <property type="entry name" value="FAD-binding/transporter-associated domain-like"/>
    <property type="match status" value="1"/>
</dbReference>
<dbReference type="InterPro" id="IPR050416">
    <property type="entry name" value="FAD-linked_Oxidoreductase"/>
</dbReference>
<proteinExistence type="inferred from homology"/>
<dbReference type="Gene3D" id="3.30.43.10">
    <property type="entry name" value="Uridine Diphospho-n-acetylenolpyruvylglucosamine Reductase, domain 2"/>
    <property type="match status" value="1"/>
</dbReference>
<evidence type="ECO:0000313" key="7">
    <source>
        <dbReference type="Proteomes" id="UP000756921"/>
    </source>
</evidence>
<dbReference type="Gene3D" id="3.30.465.10">
    <property type="match status" value="1"/>
</dbReference>
<comment type="similarity">
    <text evidence="1">Belongs to the oxygen-dependent FAD-linked oxidoreductase family.</text>
</comment>
<evidence type="ECO:0000256" key="4">
    <source>
        <dbReference type="ARBA" id="ARBA00023002"/>
    </source>
</evidence>
<organism evidence="6 7">
    <name type="scientific">Paraphaeosphaeria minitans</name>
    <dbReference type="NCBI Taxonomy" id="565426"/>
    <lineage>
        <taxon>Eukaryota</taxon>
        <taxon>Fungi</taxon>
        <taxon>Dikarya</taxon>
        <taxon>Ascomycota</taxon>
        <taxon>Pezizomycotina</taxon>
        <taxon>Dothideomycetes</taxon>
        <taxon>Pleosporomycetidae</taxon>
        <taxon>Pleosporales</taxon>
        <taxon>Massarineae</taxon>
        <taxon>Didymosphaeriaceae</taxon>
        <taxon>Paraphaeosphaeria</taxon>
    </lineage>
</organism>
<evidence type="ECO:0000259" key="5">
    <source>
        <dbReference type="PROSITE" id="PS51387"/>
    </source>
</evidence>
<evidence type="ECO:0000256" key="3">
    <source>
        <dbReference type="ARBA" id="ARBA00022827"/>
    </source>
</evidence>
<dbReference type="GO" id="GO:0071949">
    <property type="term" value="F:FAD binding"/>
    <property type="evidence" value="ECO:0007669"/>
    <property type="project" value="InterPro"/>
</dbReference>
<dbReference type="InterPro" id="IPR016167">
    <property type="entry name" value="FAD-bd_PCMH_sub1"/>
</dbReference>
<reference evidence="6" key="1">
    <citation type="journal article" date="2020" name="Mol. Plant Microbe Interact.">
        <title>Genome Sequence of the Biocontrol Agent Coniothyrium minitans strain Conio (IMI 134523).</title>
        <authorList>
            <person name="Patel D."/>
            <person name="Shittu T.A."/>
            <person name="Baroncelli R."/>
            <person name="Muthumeenakshi S."/>
            <person name="Osborne T.H."/>
            <person name="Janganan T.K."/>
            <person name="Sreenivasaprasad S."/>
        </authorList>
    </citation>
    <scope>NUCLEOTIDE SEQUENCE</scope>
    <source>
        <strain evidence="6">Conio</strain>
    </source>
</reference>
<keyword evidence="3" id="KW-0274">FAD</keyword>
<dbReference type="PROSITE" id="PS51387">
    <property type="entry name" value="FAD_PCMH"/>
    <property type="match status" value="1"/>
</dbReference>